<accession>A0ABR2YEK7</accession>
<comment type="caution">
    <text evidence="2">The sequence shown here is derived from an EMBL/GenBank/DDBJ whole genome shotgun (WGS) entry which is preliminary data.</text>
</comment>
<dbReference type="Proteomes" id="UP001491310">
    <property type="component" value="Unassembled WGS sequence"/>
</dbReference>
<organism evidence="2 3">
    <name type="scientific">Coccomyxa subellipsoidea</name>
    <dbReference type="NCBI Taxonomy" id="248742"/>
    <lineage>
        <taxon>Eukaryota</taxon>
        <taxon>Viridiplantae</taxon>
        <taxon>Chlorophyta</taxon>
        <taxon>core chlorophytes</taxon>
        <taxon>Trebouxiophyceae</taxon>
        <taxon>Trebouxiophyceae incertae sedis</taxon>
        <taxon>Coccomyxaceae</taxon>
        <taxon>Coccomyxa</taxon>
    </lineage>
</organism>
<dbReference type="SUPFAM" id="SSF48452">
    <property type="entry name" value="TPR-like"/>
    <property type="match status" value="1"/>
</dbReference>
<feature type="repeat" description="TPR" evidence="1">
    <location>
        <begin position="285"/>
        <end position="318"/>
    </location>
</feature>
<evidence type="ECO:0008006" key="4">
    <source>
        <dbReference type="Google" id="ProtNLM"/>
    </source>
</evidence>
<dbReference type="Gene3D" id="1.25.40.10">
    <property type="entry name" value="Tetratricopeptide repeat domain"/>
    <property type="match status" value="2"/>
</dbReference>
<sequence>MVDLLGFHRGLRRGYPRDWAVCMVVAYNRGYRMSELEWDSAAGRRAIGILRHIEPGIKERRLALMMCFAYAQKVAANACGNSNSGVNATMVAMSKIPPDVIRIILETICLDKNWHPSLPRSGRDASYPGRQSLEEEAQREYKKAMELYDKALAVNSHVEVRLTRAACILHLKDVPGAAKAYQLAAPDCKCLDASPHVEIILAAVEGEMLLREPREEVVMSLLQSALIFSSAPQAIGQSLYQLMNAHLHFKDPSSAEEHLEDIYNHPFLLNAFRNDIPCWQRERFSEGFRLAGDRMQDEGTWERAMHMYSLSLDLNPHNLKSLHPRAHMNLRLKLYGRAAADATLVINARGGGDREMLDNARRRRSEAYLWLSKPLEACADLSGVKCKSREDIVRLGILVATHALDGWKSGQ</sequence>
<dbReference type="InterPro" id="IPR019734">
    <property type="entry name" value="TPR_rpt"/>
</dbReference>
<evidence type="ECO:0000313" key="3">
    <source>
        <dbReference type="Proteomes" id="UP001491310"/>
    </source>
</evidence>
<gene>
    <name evidence="2" type="ORF">WJX75_001491</name>
</gene>
<protein>
    <recommendedName>
        <fullName evidence="4">TPR-like protein</fullName>
    </recommendedName>
</protein>
<reference evidence="2 3" key="1">
    <citation type="journal article" date="2024" name="Nat. Commun.">
        <title>Phylogenomics reveals the evolutionary origins of lichenization in chlorophyte algae.</title>
        <authorList>
            <person name="Puginier C."/>
            <person name="Libourel C."/>
            <person name="Otte J."/>
            <person name="Skaloud P."/>
            <person name="Haon M."/>
            <person name="Grisel S."/>
            <person name="Petersen M."/>
            <person name="Berrin J.G."/>
            <person name="Delaux P.M."/>
            <person name="Dal Grande F."/>
            <person name="Keller J."/>
        </authorList>
    </citation>
    <scope>NUCLEOTIDE SEQUENCE [LARGE SCALE GENOMIC DNA]</scope>
    <source>
        <strain evidence="2 3">SAG 216-7</strain>
    </source>
</reference>
<keyword evidence="1" id="KW-0802">TPR repeat</keyword>
<name>A0ABR2YEK7_9CHLO</name>
<dbReference type="EMBL" id="JALJOT010000014">
    <property type="protein sequence ID" value="KAK9903269.1"/>
    <property type="molecule type" value="Genomic_DNA"/>
</dbReference>
<dbReference type="PROSITE" id="PS50005">
    <property type="entry name" value="TPR"/>
    <property type="match status" value="1"/>
</dbReference>
<keyword evidence="3" id="KW-1185">Reference proteome</keyword>
<evidence type="ECO:0000256" key="1">
    <source>
        <dbReference type="PROSITE-ProRule" id="PRU00339"/>
    </source>
</evidence>
<evidence type="ECO:0000313" key="2">
    <source>
        <dbReference type="EMBL" id="KAK9903269.1"/>
    </source>
</evidence>
<proteinExistence type="predicted"/>
<dbReference type="InterPro" id="IPR011990">
    <property type="entry name" value="TPR-like_helical_dom_sf"/>
</dbReference>